<dbReference type="SUPFAM" id="SSF48208">
    <property type="entry name" value="Six-hairpin glycosidases"/>
    <property type="match status" value="1"/>
</dbReference>
<dbReference type="CDD" id="cd23668">
    <property type="entry name" value="GH55_beta13glucanase-like"/>
    <property type="match status" value="1"/>
</dbReference>
<keyword evidence="8" id="KW-1185">Reference proteome</keyword>
<protein>
    <recommendedName>
        <fullName evidence="9">Pectate lyase superfamily protein domain-containing protein</fullName>
    </recommendedName>
</protein>
<feature type="region of interest" description="Disordered" evidence="1">
    <location>
        <begin position="1395"/>
        <end position="1435"/>
    </location>
</feature>
<feature type="compositionally biased region" description="Polar residues" evidence="1">
    <location>
        <begin position="1406"/>
        <end position="1415"/>
    </location>
</feature>
<sequence>MINPTHIMFLLALFYTTIQWSSILAEASWLYANSERYPLVPIYGPQPGPSYMVDNQHNYYHVAPDKGKQRGPVWRYSNSLEDYIANLRNHTVIRGGYSTFNGTKNTSWSAPDLGTTRADSGDYWLAKLAPLGAQPLAGGGYQFFRDVTGFGADTTGESDATEAINAAVSSWSAMSATDDSTRCGEECGNTFTQGAIIYFPPGIYKMCTPVIQLYYTQFIGDPNDPPTIKGCDTFKGIALFDTDPYTPGGAGSQWYNNQNQFFRHIRNFIFDMTDMPLSTQEKDQPLVPTGIHWQVAQATTLQNLVFNMPKSSGTSSEDATTAVGIFTVGYISTHCLPFHCFHLARRSFGVQENGSGGFVSDLIFNGGNIGWRVGSQQFTARNLKFNDCLTTVQMIWDWGFNWQGIEINGGAIAFNISGVGGDKGQGVGSISLIDCSVNDVPVGILTNNAAQSPNIVLDNTKFTNVDRIVQVDQGDTILSSNSNLWATGKRYNGSAGSSETGDVTAPAKAESLLGDDGRLFVRSRPQYERLGTDSFLVATADGGCKNDGTGDQTLCINSFLQKAVDSNKTAYFPAGIYAVGSTVFIPTGSQVQGSSWSQLQGPGYYFGDMHNPKVMVKVGNKGDIGKIEIVEMLFSVKGGTAGAVLMEWNTAPVVQGAAAMWDSHFRVGGGKGTDLDLDHCPKFSENDECIAASLMLRVTAQASGYFENVWAWVADHDNDASAYNQPDSTITQTSIFGARGMLIESQGPSWFYGGGSEHSVLYNYLLSGAKSLYMGHIQTESPYFQPVPAAPAPFAAAPSFPNDPDFSQCNVTASSIYEECRYAWGLRVVDSTDVTIHSAGLYSFFNEYYQDCSDTNNCQERILEVTGSTGVVVYNLFTVATVNIATGIDGSRVLQTDNQRGFTTEVSVWLPLPGDDNVNIVYVGPEVFTSPFVSCPAPCVLVFPTSSLDAASTISPSSYTTSLEYGALTTTSTNGASATIFLTSTTIVTISIPPITLGGLPFSNINITSNTPQPITIYPSVNVPPVTLRLPDGSGSTTTRVIPLPPWPLIDQGPGGFITDPGTEFPTNTGTLSSNTTYFTAITSTITANGPTVTTVTFPPAISPITISCPATTEVAFATPSITVRTTCTDSTPVAFTFDCPTTKAATMLGTTAAVPPYGTIIPVTTIIDEPEPTDDGVVVSCKAWFFFICISWGPLHIGGWHWILPPGIYPDGPPPIGIIQWPSGFQVESTLPPWPKITIGNDNQITTPDQPECETETAELCTTTTILSATTTMNGATIATATSTSIHCETVIGCSMTDSDSTTTSTTVVGTQTIAPIGTWNDETWTSKGDEEYSSLVFAILSRDLMSQLASNDGVVISFTSGPSVAPTCPSSTSCGGQLCADYWCLTSPTGHPPGFQDPKDPSSDGYSAPTTTIGGLMTTEPPTTTPPTATNVTPLTRGPVYCFDESYFPGHADIQPGRQDELAKYFSGERDDNGDNTIGPGDRGSELRAQDEHGVNYEYSYEWIKGCVTEVEKQDFAFPLGSPSFSEVTAYLLVREDYTKYVGAWDGSQHLWYTEPAVEWEKGSLPIGNGRMGATIYGSLSEVITLNEDTIWSGPYQDRTPAGGLAALTKVRELLLAGNITGGGDVALVDMNPPDELESQRSFSYFGDLNLDFGHSGDVDNYVRWLDTKAGNTGVSYTYNGVNYTREYVASFPADILAMRFNSSSEGSLNLTASLSRSSNIVSNVGSFEEGVAVLTFQGSSGQSDDENPILFTGKAQFVADGAQIAASGSTIQITGATVIDVFFDAESNYRYPSASDLDAAINSKLFVAVSDGFDSVRKEAIADASALLERALIDLGQSPDGLAGLPTDQRVNNARNSSDDVELVTLAWNLGRHMLVGSSRNTAASVDFPANLQGVWNNATSAPWGGKYTININTEMNYWPALTTNLLEMQEPLYDLMALAKPRGEQLAQDMYGCNGTVFHHNLDLWADPAPTDNYRSSSMWPMGAAWLVQHMMEYYRFTNGTNFLEEIAYPYLVDIATFYKCYTFEYEGWQVTGPSLSPENTFEVPSNMSTAGNDEPMDINIAMDDQLMRAVFNAVIEAAAALGIPESNEDVSDANSFLSLIRPPQVGSLGQILEWRSEYAEASKGHRHFSPLYSLFPGFEFTPLFNETLAKAAGVLVDRRIDGGGGSTGWSRTWAINLYARLFRGDDAWQMVQDWFATFPTVGLWNTDKGATFQIDGNFGFTSGITEMLLQSHAGIHILPALPSAVPTGGVKGLTARGGFVVDVQWEDSNFKTASITSNSGSELRLQVFDGIEILVDGIIYDGPIQTIKGHEYVVTPA</sequence>
<evidence type="ECO:0000259" key="6">
    <source>
        <dbReference type="Pfam" id="PF22124"/>
    </source>
</evidence>
<dbReference type="InterPro" id="IPR049053">
    <property type="entry name" value="AFCA-like_C"/>
</dbReference>
<dbReference type="Proteomes" id="UP001148614">
    <property type="component" value="Unassembled WGS sequence"/>
</dbReference>
<evidence type="ECO:0000313" key="7">
    <source>
        <dbReference type="EMBL" id="KAJ3573711.1"/>
    </source>
</evidence>
<dbReference type="VEuPathDB" id="FungiDB:F4678DRAFT_52464"/>
<keyword evidence="2" id="KW-0732">Signal</keyword>
<dbReference type="InterPro" id="IPR054363">
    <property type="entry name" value="GH95_cat"/>
</dbReference>
<feature type="region of interest" description="Disordered" evidence="1">
    <location>
        <begin position="1469"/>
        <end position="1489"/>
    </location>
</feature>
<feature type="domain" description="Alpha fucosidase A-like C-terminal" evidence="5">
    <location>
        <begin position="2235"/>
        <end position="2298"/>
    </location>
</feature>
<reference evidence="7" key="1">
    <citation type="submission" date="2022-07" db="EMBL/GenBank/DDBJ databases">
        <title>Genome Sequence of Xylaria arbuscula.</title>
        <authorList>
            <person name="Buettner E."/>
        </authorList>
    </citation>
    <scope>NUCLEOTIDE SEQUENCE</scope>
    <source>
        <strain evidence="7">VT107</strain>
    </source>
</reference>
<dbReference type="Gene3D" id="2.160.20.10">
    <property type="entry name" value="Single-stranded right-handed beta-helix, Pectin lyase-like"/>
    <property type="match status" value="2"/>
</dbReference>
<evidence type="ECO:0000259" key="3">
    <source>
        <dbReference type="Pfam" id="PF12708"/>
    </source>
</evidence>
<evidence type="ECO:0000256" key="1">
    <source>
        <dbReference type="SAM" id="MobiDB-lite"/>
    </source>
</evidence>
<gene>
    <name evidence="7" type="ORF">NPX13_g4607</name>
</gene>
<dbReference type="PANTHER" id="PTHR31084:SF0">
    <property type="entry name" value="ALPHA-L-FUCOSIDASE 2"/>
    <property type="match status" value="1"/>
</dbReference>
<proteinExistence type="predicted"/>
<name>A0A9W8TM24_9PEZI</name>
<accession>A0A9W8TM24</accession>
<dbReference type="PANTHER" id="PTHR31084">
    <property type="entry name" value="ALPHA-L-FUCOSIDASE 2"/>
    <property type="match status" value="1"/>
</dbReference>
<dbReference type="InterPro" id="IPR012334">
    <property type="entry name" value="Pectin_lyas_fold"/>
</dbReference>
<feature type="domain" description="Rhamnogalacturonase A/B/Epimerase-like pectate lyase" evidence="3">
    <location>
        <begin position="144"/>
        <end position="410"/>
    </location>
</feature>
<dbReference type="Gene3D" id="1.50.10.10">
    <property type="match status" value="1"/>
</dbReference>
<feature type="chain" id="PRO_5040948471" description="Pectate lyase superfamily protein domain-containing protein" evidence="2">
    <location>
        <begin position="21"/>
        <end position="2322"/>
    </location>
</feature>
<dbReference type="InterPro" id="IPR011050">
    <property type="entry name" value="Pectin_lyase_fold/virulence"/>
</dbReference>
<dbReference type="GO" id="GO:0004560">
    <property type="term" value="F:alpha-L-fucosidase activity"/>
    <property type="evidence" value="ECO:0007669"/>
    <property type="project" value="TreeGrafter"/>
</dbReference>
<dbReference type="InterPro" id="IPR008928">
    <property type="entry name" value="6-hairpin_glycosidase_sf"/>
</dbReference>
<dbReference type="Pfam" id="PF12708">
    <property type="entry name" value="Pect-lyase_RHGA_epim"/>
    <property type="match status" value="1"/>
</dbReference>
<dbReference type="Pfam" id="PF22124">
    <property type="entry name" value="Glyco_hydro_95_cat"/>
    <property type="match status" value="1"/>
</dbReference>
<evidence type="ECO:0000256" key="2">
    <source>
        <dbReference type="SAM" id="SignalP"/>
    </source>
</evidence>
<evidence type="ECO:0000259" key="5">
    <source>
        <dbReference type="Pfam" id="PF21307"/>
    </source>
</evidence>
<evidence type="ECO:0000259" key="4">
    <source>
        <dbReference type="Pfam" id="PF14498"/>
    </source>
</evidence>
<organism evidence="7 8">
    <name type="scientific">Xylaria arbuscula</name>
    <dbReference type="NCBI Taxonomy" id="114810"/>
    <lineage>
        <taxon>Eukaryota</taxon>
        <taxon>Fungi</taxon>
        <taxon>Dikarya</taxon>
        <taxon>Ascomycota</taxon>
        <taxon>Pezizomycotina</taxon>
        <taxon>Sordariomycetes</taxon>
        <taxon>Xylariomycetidae</taxon>
        <taxon>Xylariales</taxon>
        <taxon>Xylariaceae</taxon>
        <taxon>Xylaria</taxon>
    </lineage>
</organism>
<feature type="signal peptide" evidence="2">
    <location>
        <begin position="1"/>
        <end position="20"/>
    </location>
</feature>
<feature type="compositionally biased region" description="Low complexity" evidence="1">
    <location>
        <begin position="1420"/>
        <end position="1435"/>
    </location>
</feature>
<comment type="caution">
    <text evidence="7">The sequence shown here is derived from an EMBL/GenBank/DDBJ whole genome shotgun (WGS) entry which is preliminary data.</text>
</comment>
<evidence type="ECO:0008006" key="9">
    <source>
        <dbReference type="Google" id="ProtNLM"/>
    </source>
</evidence>
<dbReference type="Pfam" id="PF14498">
    <property type="entry name" value="Glyco_hyd_65N_2"/>
    <property type="match status" value="1"/>
</dbReference>
<dbReference type="InterPro" id="IPR024535">
    <property type="entry name" value="RHGA/B-epi-like_pectate_lyase"/>
</dbReference>
<dbReference type="InterPro" id="IPR027414">
    <property type="entry name" value="GH95_N_dom"/>
</dbReference>
<dbReference type="GO" id="GO:0005975">
    <property type="term" value="P:carbohydrate metabolic process"/>
    <property type="evidence" value="ECO:0007669"/>
    <property type="project" value="InterPro"/>
</dbReference>
<dbReference type="SUPFAM" id="SSF51126">
    <property type="entry name" value="Pectin lyase-like"/>
    <property type="match status" value="2"/>
</dbReference>
<evidence type="ECO:0000313" key="8">
    <source>
        <dbReference type="Proteomes" id="UP001148614"/>
    </source>
</evidence>
<feature type="domain" description="Glycosyl hydrolase family 95 N-terminal" evidence="4">
    <location>
        <begin position="1553"/>
        <end position="1793"/>
    </location>
</feature>
<dbReference type="EMBL" id="JANPWZ010000663">
    <property type="protein sequence ID" value="KAJ3573711.1"/>
    <property type="molecule type" value="Genomic_DNA"/>
</dbReference>
<feature type="domain" description="Glycosyl hydrolase family 95 catalytic" evidence="6">
    <location>
        <begin position="1816"/>
        <end position="2233"/>
    </location>
</feature>
<dbReference type="InterPro" id="IPR012341">
    <property type="entry name" value="6hp_glycosidase-like_sf"/>
</dbReference>
<dbReference type="VEuPathDB" id="FungiDB:F4678DRAFT_484847"/>
<dbReference type="Pfam" id="PF21307">
    <property type="entry name" value="Glyco_hydro_95_C"/>
    <property type="match status" value="1"/>
</dbReference>